<dbReference type="NCBIfam" id="TIGR00525">
    <property type="entry name" value="folB"/>
    <property type="match status" value="1"/>
</dbReference>
<dbReference type="CDD" id="cd00483">
    <property type="entry name" value="HPPK"/>
    <property type="match status" value="1"/>
</dbReference>
<evidence type="ECO:0000313" key="12">
    <source>
        <dbReference type="Proteomes" id="UP000250028"/>
    </source>
</evidence>
<dbReference type="InterPro" id="IPR035907">
    <property type="entry name" value="Hppk_sf"/>
</dbReference>
<proteinExistence type="inferred from homology"/>
<evidence type="ECO:0000259" key="10">
    <source>
        <dbReference type="PROSITE" id="PS00794"/>
    </source>
</evidence>
<protein>
    <recommendedName>
        <fullName evidence="9">Bifunctional folate synthesis protein</fullName>
    </recommendedName>
    <domain>
        <recommendedName>
            <fullName evidence="9">Dihydroneopterin aldolase</fullName>
            <shortName evidence="9">DHNA</shortName>
            <ecNumber evidence="9">4.1.2.25</ecNumber>
        </recommendedName>
        <alternativeName>
            <fullName evidence="9">7,8-dihydroneopterin aldolase</fullName>
        </alternativeName>
    </domain>
    <domain>
        <recommendedName>
            <fullName evidence="9">2-amino-4-hydroxy-6-hydroxymethyldihydropteridine pyrophosphokinase</fullName>
            <ecNumber evidence="9">2.7.6.3</ecNumber>
        </recommendedName>
        <alternativeName>
            <fullName evidence="9">6-hydroxymethyl-7,8-dihydropterin pyrophosphokinase</fullName>
            <shortName evidence="9">PPPK</shortName>
        </alternativeName>
        <alternativeName>
            <fullName evidence="9">7,8-dihydro-6-hydroxymethylpterin pyrophosphokinase</fullName>
            <shortName evidence="9">HPPK</shortName>
        </alternativeName>
    </domain>
</protein>
<dbReference type="Gene3D" id="3.30.70.560">
    <property type="entry name" value="7,8-Dihydro-6-hydroxymethylpterin-pyrophosphokinase HPPK"/>
    <property type="match status" value="1"/>
</dbReference>
<gene>
    <name evidence="11" type="ORF">SAMN04489750_0060</name>
</gene>
<evidence type="ECO:0000256" key="7">
    <source>
        <dbReference type="ARBA" id="ARBA00022840"/>
    </source>
</evidence>
<evidence type="ECO:0000256" key="1">
    <source>
        <dbReference type="ARBA" id="ARBA00000198"/>
    </source>
</evidence>
<evidence type="ECO:0000256" key="8">
    <source>
        <dbReference type="ARBA" id="ARBA00022909"/>
    </source>
</evidence>
<evidence type="ECO:0000256" key="6">
    <source>
        <dbReference type="ARBA" id="ARBA00022777"/>
    </source>
</evidence>
<comment type="catalytic activity">
    <reaction evidence="1">
        <text>6-hydroxymethyl-7,8-dihydropterin + ATP = (7,8-dihydropterin-6-yl)methyl diphosphate + AMP + H(+)</text>
        <dbReference type="Rhea" id="RHEA:11412"/>
        <dbReference type="ChEBI" id="CHEBI:15378"/>
        <dbReference type="ChEBI" id="CHEBI:30616"/>
        <dbReference type="ChEBI" id="CHEBI:44841"/>
        <dbReference type="ChEBI" id="CHEBI:72950"/>
        <dbReference type="ChEBI" id="CHEBI:456215"/>
        <dbReference type="EC" id="2.7.6.3"/>
    </reaction>
</comment>
<dbReference type="Proteomes" id="UP000250028">
    <property type="component" value="Unassembled WGS sequence"/>
</dbReference>
<dbReference type="NCBIfam" id="TIGR01498">
    <property type="entry name" value="folK"/>
    <property type="match status" value="1"/>
</dbReference>
<dbReference type="InterPro" id="IPR006157">
    <property type="entry name" value="FolB_dom"/>
</dbReference>
<evidence type="ECO:0000313" key="11">
    <source>
        <dbReference type="EMBL" id="SSA32796.1"/>
    </source>
</evidence>
<dbReference type="GO" id="GO:0003848">
    <property type="term" value="F:2-amino-4-hydroxy-6-hydroxymethyldihydropteridine diphosphokinase activity"/>
    <property type="evidence" value="ECO:0007669"/>
    <property type="project" value="UniProtKB-EC"/>
</dbReference>
<dbReference type="AlphaFoldDB" id="A0A2Y8ZMY5"/>
<dbReference type="OrthoDB" id="9808041at2"/>
<dbReference type="EC" id="4.1.2.25" evidence="9"/>
<keyword evidence="9" id="KW-0456">Lyase</keyword>
<dbReference type="GO" id="GO:0016301">
    <property type="term" value="F:kinase activity"/>
    <property type="evidence" value="ECO:0007669"/>
    <property type="project" value="UniProtKB-KW"/>
</dbReference>
<dbReference type="PANTHER" id="PTHR43071:SF1">
    <property type="entry name" value="2-AMINO-4-HYDROXY-6-HYDROXYMETHYLDIHYDROPTERIDINE PYROPHOSPHOKINASE"/>
    <property type="match status" value="1"/>
</dbReference>
<comment type="pathway">
    <text evidence="2">Cofactor biosynthesis; tetrahydrofolate biosynthesis; 2-amino-4-hydroxy-6-hydroxymethyl-7,8-dihydropteridine diphosphate from 7,8-dihydroneopterin triphosphate: step 4/4.</text>
</comment>
<dbReference type="EC" id="2.7.6.3" evidence="9"/>
<dbReference type="Gene3D" id="3.30.1130.10">
    <property type="match status" value="1"/>
</dbReference>
<evidence type="ECO:0000256" key="4">
    <source>
        <dbReference type="ARBA" id="ARBA00022679"/>
    </source>
</evidence>
<evidence type="ECO:0000256" key="9">
    <source>
        <dbReference type="RuleBase" id="RU362079"/>
    </source>
</evidence>
<comment type="catalytic activity">
    <reaction evidence="9">
        <text>7,8-dihydroneopterin = 6-hydroxymethyl-7,8-dihydropterin + glycolaldehyde</text>
        <dbReference type="Rhea" id="RHEA:10540"/>
        <dbReference type="ChEBI" id="CHEBI:17001"/>
        <dbReference type="ChEBI" id="CHEBI:17071"/>
        <dbReference type="ChEBI" id="CHEBI:44841"/>
        <dbReference type="EC" id="4.1.2.25"/>
    </reaction>
</comment>
<feature type="domain" description="7,8-dihydro-6-hydroxymethylpterin-pyrophosphokinase" evidence="10">
    <location>
        <begin position="209"/>
        <end position="220"/>
    </location>
</feature>
<dbReference type="InterPro" id="IPR043133">
    <property type="entry name" value="GTP-CH-I_C/QueF"/>
</dbReference>
<dbReference type="SMART" id="SM00905">
    <property type="entry name" value="FolB"/>
    <property type="match status" value="1"/>
</dbReference>
<dbReference type="GO" id="GO:0046654">
    <property type="term" value="P:tetrahydrofolate biosynthetic process"/>
    <property type="evidence" value="ECO:0007669"/>
    <property type="project" value="UniProtKB-UniRule"/>
</dbReference>
<dbReference type="InterPro" id="IPR006156">
    <property type="entry name" value="Dihydroneopterin_aldolase"/>
</dbReference>
<name>A0A2Y8ZMY5_9MICO</name>
<comment type="similarity">
    <text evidence="9">Belongs to the DHNA family.</text>
</comment>
<keyword evidence="8 9" id="KW-0289">Folate biosynthesis</keyword>
<keyword evidence="6 11" id="KW-0418">Kinase</keyword>
<evidence type="ECO:0000256" key="5">
    <source>
        <dbReference type="ARBA" id="ARBA00022741"/>
    </source>
</evidence>
<keyword evidence="5" id="KW-0547">Nucleotide-binding</keyword>
<dbReference type="PROSITE" id="PS00794">
    <property type="entry name" value="HPPK"/>
    <property type="match status" value="1"/>
</dbReference>
<dbReference type="Pfam" id="PF01288">
    <property type="entry name" value="HPPK"/>
    <property type="match status" value="1"/>
</dbReference>
<keyword evidence="4" id="KW-0808">Transferase</keyword>
<evidence type="ECO:0000256" key="3">
    <source>
        <dbReference type="ARBA" id="ARBA00009640"/>
    </source>
</evidence>
<keyword evidence="12" id="KW-1185">Reference proteome</keyword>
<dbReference type="GO" id="GO:0046656">
    <property type="term" value="P:folic acid biosynthetic process"/>
    <property type="evidence" value="ECO:0007669"/>
    <property type="project" value="UniProtKB-UniRule"/>
</dbReference>
<dbReference type="UniPathway" id="UPA00077">
    <property type="reaction ID" value="UER00154"/>
</dbReference>
<comment type="similarity">
    <text evidence="3">In the N-terminal section; belongs to the DHNA family.</text>
</comment>
<keyword evidence="7" id="KW-0067">ATP-binding</keyword>
<dbReference type="PROSITE" id="PS51257">
    <property type="entry name" value="PROKAR_LIPOPROTEIN"/>
    <property type="match status" value="1"/>
</dbReference>
<dbReference type="RefSeq" id="WP_109683582.1">
    <property type="nucleotide sequence ID" value="NZ_QGDN01000001.1"/>
</dbReference>
<dbReference type="Pfam" id="PF02152">
    <property type="entry name" value="FolB"/>
    <property type="match status" value="1"/>
</dbReference>
<sequence length="290" mass="30702">MTDRIALHGIAVTSCHGVLDFEKTQPQRFIADVILETDLAAAGAGDDLTDTVSYADVAQETVAILSGPPVDLIETLATRIAAAALAHPGVEAVEVTLHKPDAPAGVDFTPGGGPSVAIRREADQAVVIALGANLGDRLGTLSAAVRAVSQISGLRTLRVSPIVETDPIGPEQPDYLNAVLLARTRLAPASLLRELHRIEAEFGRIRETRWGARTLDLDLIQMADLVLDGPALSLPHPRAHERAFVLQPWLLADPDATLRTSDGVRTVAALVESLPDQGVRPGPDWPGGVW</sequence>
<comment type="pathway">
    <text evidence="9">Cofactor biosynthesis; tetrahydrofolate biosynthesis; 2-amino-4-hydroxy-6-hydroxymethyl-7,8-dihydropteridine diphosphate from 7,8-dihydroneopterin triphosphate: step 3/4.</text>
</comment>
<dbReference type="GO" id="GO:0005524">
    <property type="term" value="F:ATP binding"/>
    <property type="evidence" value="ECO:0007669"/>
    <property type="project" value="UniProtKB-KW"/>
</dbReference>
<reference evidence="12" key="1">
    <citation type="submission" date="2016-10" db="EMBL/GenBank/DDBJ databases">
        <authorList>
            <person name="Varghese N."/>
            <person name="Submissions S."/>
        </authorList>
    </citation>
    <scope>NUCLEOTIDE SEQUENCE [LARGE SCALE GENOMIC DNA]</scope>
    <source>
        <strain evidence="12">DSM 22951</strain>
    </source>
</reference>
<dbReference type="PANTHER" id="PTHR43071">
    <property type="entry name" value="2-AMINO-4-HYDROXY-6-HYDROXYMETHYLDIHYDROPTERIDINE PYROPHOSPHOKINASE"/>
    <property type="match status" value="1"/>
</dbReference>
<evidence type="ECO:0000256" key="2">
    <source>
        <dbReference type="ARBA" id="ARBA00005051"/>
    </source>
</evidence>
<accession>A0A2Y8ZMY5</accession>
<organism evidence="11 12">
    <name type="scientific">Branchiibius hedensis</name>
    <dbReference type="NCBI Taxonomy" id="672460"/>
    <lineage>
        <taxon>Bacteria</taxon>
        <taxon>Bacillati</taxon>
        <taxon>Actinomycetota</taxon>
        <taxon>Actinomycetes</taxon>
        <taxon>Micrococcales</taxon>
        <taxon>Dermacoccaceae</taxon>
        <taxon>Branchiibius</taxon>
    </lineage>
</organism>
<dbReference type="EMBL" id="UESZ01000001">
    <property type="protein sequence ID" value="SSA32796.1"/>
    <property type="molecule type" value="Genomic_DNA"/>
</dbReference>
<dbReference type="InterPro" id="IPR000550">
    <property type="entry name" value="Hppk"/>
</dbReference>
<dbReference type="SUPFAM" id="SSF55083">
    <property type="entry name" value="6-hydroxymethyl-7,8-dihydropterin pyrophosphokinase, HPPK"/>
    <property type="match status" value="1"/>
</dbReference>
<comment type="function">
    <text evidence="9">Catalyzes the conversion of 7,8-dihydroneopterin to 6-hydroxymethyl-7,8-dihydropterin.</text>
</comment>
<dbReference type="NCBIfam" id="TIGR00526">
    <property type="entry name" value="folB_dom"/>
    <property type="match status" value="1"/>
</dbReference>
<dbReference type="SUPFAM" id="SSF55620">
    <property type="entry name" value="Tetrahydrobiopterin biosynthesis enzymes-like"/>
    <property type="match status" value="1"/>
</dbReference>
<dbReference type="GO" id="GO:0004150">
    <property type="term" value="F:dihydroneopterin aldolase activity"/>
    <property type="evidence" value="ECO:0007669"/>
    <property type="project" value="UniProtKB-UniRule"/>
</dbReference>